<dbReference type="Proteomes" id="UP001165085">
    <property type="component" value="Unassembled WGS sequence"/>
</dbReference>
<accession>A0A9W7B6N8</accession>
<evidence type="ECO:0000313" key="4">
    <source>
        <dbReference type="Proteomes" id="UP001165085"/>
    </source>
</evidence>
<feature type="transmembrane region" description="Helical" evidence="2">
    <location>
        <begin position="157"/>
        <end position="179"/>
    </location>
</feature>
<keyword evidence="2" id="KW-1133">Transmembrane helix</keyword>
<keyword evidence="2" id="KW-0812">Transmembrane</keyword>
<dbReference type="AlphaFoldDB" id="A0A9W7B6N8"/>
<evidence type="ECO:0000256" key="1">
    <source>
        <dbReference type="SAM" id="MobiDB-lite"/>
    </source>
</evidence>
<comment type="caution">
    <text evidence="3">The sequence shown here is derived from an EMBL/GenBank/DDBJ whole genome shotgun (WGS) entry which is preliminary data.</text>
</comment>
<name>A0A9W7B6N8_9STRA</name>
<sequence length="189" mass="20906">MSSPSSEGPREEKLEVPSPHPTDVHESQDVTEGGGGCRPPSSDAPGIELKESSKVLRNPLTDETEETKEVSNEHGVDTDVDLHDVENLPPDISHQQQQPSSLISETSTQEEPTPILVTECHTVYSILAFAISSIYPVVATYFVFITKDVDLRVIREFWASTLLPIHSWATMISFLLKVITSTRINLNQL</sequence>
<keyword evidence="2" id="KW-0472">Membrane</keyword>
<dbReference type="EMBL" id="BRXY01000256">
    <property type="protein sequence ID" value="GMH81353.1"/>
    <property type="molecule type" value="Genomic_DNA"/>
</dbReference>
<evidence type="ECO:0000256" key="2">
    <source>
        <dbReference type="SAM" id="Phobius"/>
    </source>
</evidence>
<feature type="compositionally biased region" description="Polar residues" evidence="1">
    <location>
        <begin position="93"/>
        <end position="106"/>
    </location>
</feature>
<feature type="transmembrane region" description="Helical" evidence="2">
    <location>
        <begin position="123"/>
        <end position="145"/>
    </location>
</feature>
<organism evidence="3 4">
    <name type="scientific">Triparma strigata</name>
    <dbReference type="NCBI Taxonomy" id="1606541"/>
    <lineage>
        <taxon>Eukaryota</taxon>
        <taxon>Sar</taxon>
        <taxon>Stramenopiles</taxon>
        <taxon>Ochrophyta</taxon>
        <taxon>Bolidophyceae</taxon>
        <taxon>Parmales</taxon>
        <taxon>Triparmaceae</taxon>
        <taxon>Triparma</taxon>
    </lineage>
</organism>
<feature type="region of interest" description="Disordered" evidence="1">
    <location>
        <begin position="1"/>
        <end position="106"/>
    </location>
</feature>
<feature type="compositionally biased region" description="Basic and acidic residues" evidence="1">
    <location>
        <begin position="67"/>
        <end position="86"/>
    </location>
</feature>
<keyword evidence="4" id="KW-1185">Reference proteome</keyword>
<evidence type="ECO:0000313" key="3">
    <source>
        <dbReference type="EMBL" id="GMH81353.1"/>
    </source>
</evidence>
<gene>
    <name evidence="3" type="ORF">TrST_g1939</name>
</gene>
<reference evidence="4" key="1">
    <citation type="journal article" date="2023" name="Commun. Biol.">
        <title>Genome analysis of Parmales, the sister group of diatoms, reveals the evolutionary specialization of diatoms from phago-mixotrophs to photoautotrophs.</title>
        <authorList>
            <person name="Ban H."/>
            <person name="Sato S."/>
            <person name="Yoshikawa S."/>
            <person name="Yamada K."/>
            <person name="Nakamura Y."/>
            <person name="Ichinomiya M."/>
            <person name="Sato N."/>
            <person name="Blanc-Mathieu R."/>
            <person name="Endo H."/>
            <person name="Kuwata A."/>
            <person name="Ogata H."/>
        </authorList>
    </citation>
    <scope>NUCLEOTIDE SEQUENCE [LARGE SCALE GENOMIC DNA]</scope>
    <source>
        <strain evidence="4">NIES 3701</strain>
    </source>
</reference>
<protein>
    <submittedName>
        <fullName evidence="3">Uncharacterized protein</fullName>
    </submittedName>
</protein>
<proteinExistence type="predicted"/>